<evidence type="ECO:0000259" key="3">
    <source>
        <dbReference type="Pfam" id="PF05670"/>
    </source>
</evidence>
<dbReference type="PANTHER" id="PTHR13049">
    <property type="entry name" value="DUF814-RELATED"/>
    <property type="match status" value="1"/>
</dbReference>
<gene>
    <name evidence="4" type="ORF">K7432_007500</name>
</gene>
<dbReference type="Proteomes" id="UP001479436">
    <property type="component" value="Unassembled WGS sequence"/>
</dbReference>
<accession>A0ABR2WT97</accession>
<proteinExistence type="inferred from homology"/>
<evidence type="ECO:0000313" key="4">
    <source>
        <dbReference type="EMBL" id="KAK9764760.1"/>
    </source>
</evidence>
<feature type="region of interest" description="Disordered" evidence="2">
    <location>
        <begin position="139"/>
        <end position="175"/>
    </location>
</feature>
<reference evidence="4 5" key="1">
    <citation type="submission" date="2023-04" db="EMBL/GenBank/DDBJ databases">
        <title>Genome of Basidiobolus ranarum AG-B5.</title>
        <authorList>
            <person name="Stajich J.E."/>
            <person name="Carter-House D."/>
            <person name="Gryganskyi A."/>
        </authorList>
    </citation>
    <scope>NUCLEOTIDE SEQUENCE [LARGE SCALE GENOMIC DNA]</scope>
    <source>
        <strain evidence="4 5">AG-B5</strain>
    </source>
</reference>
<keyword evidence="5" id="KW-1185">Reference proteome</keyword>
<organism evidence="4 5">
    <name type="scientific">Basidiobolus ranarum</name>
    <dbReference type="NCBI Taxonomy" id="34480"/>
    <lineage>
        <taxon>Eukaryota</taxon>
        <taxon>Fungi</taxon>
        <taxon>Fungi incertae sedis</taxon>
        <taxon>Zoopagomycota</taxon>
        <taxon>Entomophthoromycotina</taxon>
        <taxon>Basidiobolomycetes</taxon>
        <taxon>Basidiobolales</taxon>
        <taxon>Basidiobolaceae</taxon>
        <taxon>Basidiobolus</taxon>
    </lineage>
</organism>
<feature type="compositionally biased region" description="Acidic residues" evidence="2">
    <location>
        <begin position="165"/>
        <end position="175"/>
    </location>
</feature>
<dbReference type="Pfam" id="PF05670">
    <property type="entry name" value="NFACT-R_1"/>
    <property type="match status" value="1"/>
</dbReference>
<protein>
    <recommendedName>
        <fullName evidence="3">NFACT RNA-binding domain-containing protein</fullName>
    </recommendedName>
</protein>
<dbReference type="InterPro" id="IPR039730">
    <property type="entry name" value="Jlp2/Ccd25"/>
</dbReference>
<dbReference type="EMBL" id="JASJQH010000373">
    <property type="protein sequence ID" value="KAK9764760.1"/>
    <property type="molecule type" value="Genomic_DNA"/>
</dbReference>
<comment type="similarity">
    <text evidence="1">Belongs to the CCDC25 family.</text>
</comment>
<evidence type="ECO:0000313" key="5">
    <source>
        <dbReference type="Proteomes" id="UP001479436"/>
    </source>
</evidence>
<name>A0ABR2WT97_9FUNG</name>
<evidence type="ECO:0000256" key="1">
    <source>
        <dbReference type="ARBA" id="ARBA00008998"/>
    </source>
</evidence>
<feature type="domain" description="NFACT RNA-binding" evidence="3">
    <location>
        <begin position="3"/>
        <end position="76"/>
    </location>
</feature>
<dbReference type="PANTHER" id="PTHR13049:SF2">
    <property type="entry name" value="COILED-COIL DOMAIN-CONTAINING PROTEIN 25"/>
    <property type="match status" value="1"/>
</dbReference>
<dbReference type="InterPro" id="IPR008532">
    <property type="entry name" value="NFACT_RNA-bd"/>
</dbReference>
<evidence type="ECO:0000256" key="2">
    <source>
        <dbReference type="SAM" id="MobiDB-lite"/>
    </source>
</evidence>
<sequence length="175" mass="20843">MKFHVDKLSSAHVYLRLNPGQTWENIPEDLLIDLGQLVKANSIEGNKKNNLTIIYTPWSNLKKTGDMSTGQVSFHNQRLVKRVYIEKRVNEIVNRLEKTKQERYPDLQGDKEEHDKELRMAIRNQQAKIKEEEKRKLEEQKKLAEQKSYSNIFKENEMRSNQDYDNPEDFEDDFM</sequence>
<comment type="caution">
    <text evidence="4">The sequence shown here is derived from an EMBL/GenBank/DDBJ whole genome shotgun (WGS) entry which is preliminary data.</text>
</comment>